<reference evidence="2" key="1">
    <citation type="submission" date="2020-05" db="EMBL/GenBank/DDBJ databases">
        <title>Phylogenomic resolution of chytrid fungi.</title>
        <authorList>
            <person name="Stajich J.E."/>
            <person name="Amses K."/>
            <person name="Simmons R."/>
            <person name="Seto K."/>
            <person name="Myers J."/>
            <person name="Bonds A."/>
            <person name="Quandt C.A."/>
            <person name="Barry K."/>
            <person name="Liu P."/>
            <person name="Grigoriev I."/>
            <person name="Longcore J.E."/>
            <person name="James T.Y."/>
        </authorList>
    </citation>
    <scope>NUCLEOTIDE SEQUENCE</scope>
    <source>
        <strain evidence="2">JEL0476</strain>
    </source>
</reference>
<feature type="compositionally biased region" description="Polar residues" evidence="1">
    <location>
        <begin position="89"/>
        <end position="102"/>
    </location>
</feature>
<sequence length="581" mass="66695">MFFKKLNSITYFVLYGLTHGGEVILLCTGSKKGGTCPFKVRIRRTKVKNTEAQEWYIPKNGLNMVHDEFCQKLANLPNLKRRELCRQNFSLNKSPTSQTSHSPKGDPEELCSENSDTNSSHHQTQKSVDSPTNSSLKAASPPSAPLTYQPNTAPLPDYSSQHNSPKYISLQPSNNISTNPDSPKYISQQPPSNNNNISRNSHSPNYVSQSAPSFNPNSNSSKYIQHQHSSTDITSKSNSPAFRPQHPELSPNYLPQQIYTKSPRYQTQNQSLNHSPILDDYLVKELMLCLREKPEGSGGLNDADLVRVSHNLNTKIGATTTPYMVRSRFQELGKQFDIFVTLSQEFAWDNEKKKFNVSDDVHPEIKKIDVVYRLQKELTQLFMQLEYAVSSSIYSNLSRDDRPRFVERSSNTLSVTEERPREYYPANLRGNKQSYESISSRHSSEMERYSPTSGLLYSHDRQRNNLMNNLENNVNHRPTQFEEGNNYFDKISPQNLSHLIPENLQERLFELEKTVDHLNKKLSFQKYSVIEKAITYMQQSGEFDKDAIFFATKLFSDDRQAAIFCSLSESLKREWLQRQIQ</sequence>
<comment type="caution">
    <text evidence="2">The sequence shown here is derived from an EMBL/GenBank/DDBJ whole genome shotgun (WGS) entry which is preliminary data.</text>
</comment>
<evidence type="ECO:0000313" key="2">
    <source>
        <dbReference type="EMBL" id="KAJ3204015.1"/>
    </source>
</evidence>
<dbReference type="AlphaFoldDB" id="A0AAD5TUE0"/>
<feature type="compositionally biased region" description="Polar residues" evidence="1">
    <location>
        <begin position="222"/>
        <end position="240"/>
    </location>
</feature>
<feature type="region of interest" description="Disordered" evidence="1">
    <location>
        <begin position="89"/>
        <end position="253"/>
    </location>
</feature>
<evidence type="ECO:0000256" key="1">
    <source>
        <dbReference type="SAM" id="MobiDB-lite"/>
    </source>
</evidence>
<feature type="compositionally biased region" description="Low complexity" evidence="1">
    <location>
        <begin position="186"/>
        <end position="221"/>
    </location>
</feature>
<dbReference type="EMBL" id="JADGJW010001351">
    <property type="protein sequence ID" value="KAJ3204015.1"/>
    <property type="molecule type" value="Genomic_DNA"/>
</dbReference>
<keyword evidence="3" id="KW-1185">Reference proteome</keyword>
<gene>
    <name evidence="2" type="ORF">HK099_001303</name>
</gene>
<accession>A0AAD5TUE0</accession>
<organism evidence="2 3">
    <name type="scientific">Clydaea vesicula</name>
    <dbReference type="NCBI Taxonomy" id="447962"/>
    <lineage>
        <taxon>Eukaryota</taxon>
        <taxon>Fungi</taxon>
        <taxon>Fungi incertae sedis</taxon>
        <taxon>Chytridiomycota</taxon>
        <taxon>Chytridiomycota incertae sedis</taxon>
        <taxon>Chytridiomycetes</taxon>
        <taxon>Lobulomycetales</taxon>
        <taxon>Lobulomycetaceae</taxon>
        <taxon>Clydaea</taxon>
    </lineage>
</organism>
<feature type="compositionally biased region" description="Polar residues" evidence="1">
    <location>
        <begin position="112"/>
        <end position="133"/>
    </location>
</feature>
<name>A0AAD5TUE0_9FUNG</name>
<dbReference type="Proteomes" id="UP001211065">
    <property type="component" value="Unassembled WGS sequence"/>
</dbReference>
<feature type="compositionally biased region" description="Polar residues" evidence="1">
    <location>
        <begin position="148"/>
        <end position="181"/>
    </location>
</feature>
<proteinExistence type="predicted"/>
<protein>
    <submittedName>
        <fullName evidence="2">Uncharacterized protein</fullName>
    </submittedName>
</protein>
<evidence type="ECO:0000313" key="3">
    <source>
        <dbReference type="Proteomes" id="UP001211065"/>
    </source>
</evidence>